<dbReference type="EMBL" id="CP016094">
    <property type="protein sequence ID" value="AOS44226.1"/>
    <property type="molecule type" value="Genomic_DNA"/>
</dbReference>
<keyword evidence="2" id="KW-0732">Signal</keyword>
<dbReference type="InterPro" id="IPR029058">
    <property type="entry name" value="AB_hydrolase_fold"/>
</dbReference>
<feature type="chain" id="PRO_5009105131" evidence="2">
    <location>
        <begin position="24"/>
        <end position="307"/>
    </location>
</feature>
<dbReference type="AlphaFoldDB" id="A0A1D8ATQ1"/>
<proteinExistence type="predicted"/>
<gene>
    <name evidence="3" type="primary">xynZ</name>
    <name evidence="3" type="ORF">Verru16b_01287</name>
</gene>
<dbReference type="SUPFAM" id="SSF53474">
    <property type="entry name" value="alpha/beta-Hydrolases"/>
    <property type="match status" value="1"/>
</dbReference>
<evidence type="ECO:0000256" key="1">
    <source>
        <dbReference type="SAM" id="MobiDB-lite"/>
    </source>
</evidence>
<dbReference type="GO" id="GO:0045493">
    <property type="term" value="P:xylan catabolic process"/>
    <property type="evidence" value="ECO:0007669"/>
    <property type="project" value="UniProtKB-KW"/>
</dbReference>
<name>A0A1D8ATQ1_9BACT</name>
<dbReference type="EC" id="3.2.1.8" evidence="3"/>
<keyword evidence="3" id="KW-0624">Polysaccharide degradation</keyword>
<dbReference type="Proteomes" id="UP000095228">
    <property type="component" value="Chromosome"/>
</dbReference>
<evidence type="ECO:0000313" key="4">
    <source>
        <dbReference type="Proteomes" id="UP000095228"/>
    </source>
</evidence>
<accession>A0A1D8ATQ1</accession>
<dbReference type="KEGG" id="obg:Verru16b_01287"/>
<evidence type="ECO:0000313" key="3">
    <source>
        <dbReference type="EMBL" id="AOS44226.1"/>
    </source>
</evidence>
<keyword evidence="3" id="KW-0378">Hydrolase</keyword>
<feature type="signal peptide" evidence="2">
    <location>
        <begin position="1"/>
        <end position="23"/>
    </location>
</feature>
<dbReference type="Gene3D" id="3.40.50.1820">
    <property type="entry name" value="alpha/beta hydrolase"/>
    <property type="match status" value="1"/>
</dbReference>
<dbReference type="RefSeq" id="WP_069961501.1">
    <property type="nucleotide sequence ID" value="NZ_CP016094.1"/>
</dbReference>
<sequence>MKTSPARLTFTLLLLASAAAMPAQDQPAAETPPARPRGGFGGPIVLGPDDVRAYPDAPLGFNVRRPGVPAGRLEPFHYDSAVTGTRRLANVYLPPGYSADRKYPVLYLLHGIGGDETEWIRFAQPDALLDNLIAEGQAEPMIIVIPNGRALPDDRAIGNSFAPERAIGFAMFERDLLDHLIPAIEAHYATYTDREHRALAGLSMGGGQTFNFGLGHLDTFAWIGAFSAAPNTRPPAELLPDPAAARAQLKLLYISCGNKDSLISISQGVHTYLKEHNVPHIWNVDDFGHDPAHWGSNLYHFAQRLFR</sequence>
<keyword evidence="3" id="KW-0119">Carbohydrate metabolism</keyword>
<reference evidence="3 4" key="1">
    <citation type="submission" date="2016-06" db="EMBL/GenBank/DDBJ databases">
        <title>Three novel species with peptidoglycan cell walls form the new genus Lacunisphaera gen. nov. in the family Opitutaceae of the verrucomicrobial subdivision 4.</title>
        <authorList>
            <person name="Rast P."/>
            <person name="Gloeckner I."/>
            <person name="Jogler M."/>
            <person name="Boedeker C."/>
            <person name="Jeske O."/>
            <person name="Wiegand S."/>
            <person name="Reinhardt R."/>
            <person name="Schumann P."/>
            <person name="Rohde M."/>
            <person name="Spring S."/>
            <person name="Gloeckner F.O."/>
            <person name="Jogler C."/>
        </authorList>
    </citation>
    <scope>NUCLEOTIDE SEQUENCE [LARGE SCALE GENOMIC DNA]</scope>
    <source>
        <strain evidence="3 4">IG16b</strain>
    </source>
</reference>
<feature type="region of interest" description="Disordered" evidence="1">
    <location>
        <begin position="23"/>
        <end position="42"/>
    </location>
</feature>
<dbReference type="GO" id="GO:0031176">
    <property type="term" value="F:endo-1,4-beta-xylanase activity"/>
    <property type="evidence" value="ECO:0007669"/>
    <property type="project" value="UniProtKB-EC"/>
</dbReference>
<dbReference type="PATRIC" id="fig|1838286.3.peg.1296"/>
<dbReference type="InterPro" id="IPR050583">
    <property type="entry name" value="Mycobacterial_A85_antigen"/>
</dbReference>
<dbReference type="STRING" id="1838286.Verru16b_01287"/>
<dbReference type="PANTHER" id="PTHR48098:SF1">
    <property type="entry name" value="DIACYLGLYCEROL ACYLTRANSFERASE_MYCOLYLTRANSFERASE AG85A"/>
    <property type="match status" value="1"/>
</dbReference>
<dbReference type="Pfam" id="PF00756">
    <property type="entry name" value="Esterase"/>
    <property type="match status" value="1"/>
</dbReference>
<keyword evidence="3" id="KW-0326">Glycosidase</keyword>
<dbReference type="GO" id="GO:0016747">
    <property type="term" value="F:acyltransferase activity, transferring groups other than amino-acyl groups"/>
    <property type="evidence" value="ECO:0007669"/>
    <property type="project" value="TreeGrafter"/>
</dbReference>
<dbReference type="PANTHER" id="PTHR48098">
    <property type="entry name" value="ENTEROCHELIN ESTERASE-RELATED"/>
    <property type="match status" value="1"/>
</dbReference>
<keyword evidence="4" id="KW-1185">Reference proteome</keyword>
<dbReference type="InterPro" id="IPR000801">
    <property type="entry name" value="Esterase-like"/>
</dbReference>
<protein>
    <submittedName>
        <fullName evidence="3">Endo-1,4-beta-xylanase Z</fullName>
        <ecNumber evidence="3">3.2.1.8</ecNumber>
    </submittedName>
</protein>
<evidence type="ECO:0000256" key="2">
    <source>
        <dbReference type="SAM" id="SignalP"/>
    </source>
</evidence>
<keyword evidence="3" id="KW-0858">Xylan degradation</keyword>
<dbReference type="OrthoDB" id="9803578at2"/>
<organism evidence="3 4">
    <name type="scientific">Lacunisphaera limnophila</name>
    <dbReference type="NCBI Taxonomy" id="1838286"/>
    <lineage>
        <taxon>Bacteria</taxon>
        <taxon>Pseudomonadati</taxon>
        <taxon>Verrucomicrobiota</taxon>
        <taxon>Opitutia</taxon>
        <taxon>Opitutales</taxon>
        <taxon>Opitutaceae</taxon>
        <taxon>Lacunisphaera</taxon>
    </lineage>
</organism>